<keyword evidence="7 9" id="KW-0472">Membrane</keyword>
<protein>
    <submittedName>
        <fullName evidence="11">Tripartite ATP-independent periplasmic transporter DctQ component</fullName>
    </submittedName>
</protein>
<evidence type="ECO:0000256" key="9">
    <source>
        <dbReference type="SAM" id="Phobius"/>
    </source>
</evidence>
<dbReference type="GO" id="GO:0005886">
    <property type="term" value="C:plasma membrane"/>
    <property type="evidence" value="ECO:0007669"/>
    <property type="project" value="UniProtKB-SubCell"/>
</dbReference>
<sequence length="184" mass="20409">MAAPLLNRPGIVRGGVMILVLEKKLGVLSEALHRLSRVVLGIVVIIMLSAILLQVFCRYVLNSPLRWPEELTTFLMAWMSFVGAAVALKEWQHIGVDVFINLFRGKVKIAMLFIVRVLVLVFVIFLLKQGVALAITSIPLLSDGMRISMFWPRLSVPVGSALMLIHTIHLILQDIVNFATGEVA</sequence>
<dbReference type="PANTHER" id="PTHR35011">
    <property type="entry name" value="2,3-DIKETO-L-GULONATE TRAP TRANSPORTER SMALL PERMEASE PROTEIN YIAM"/>
    <property type="match status" value="1"/>
</dbReference>
<organism evidence="11 12">
    <name type="scientific">Desulfofundulus kuznetsovii (strain DSM 6115 / VKM B-1805 / 17)</name>
    <name type="common">Desulfotomaculum kuznetsovii</name>
    <dbReference type="NCBI Taxonomy" id="760568"/>
    <lineage>
        <taxon>Bacteria</taxon>
        <taxon>Bacillati</taxon>
        <taxon>Bacillota</taxon>
        <taxon>Clostridia</taxon>
        <taxon>Eubacteriales</taxon>
        <taxon>Peptococcaceae</taxon>
        <taxon>Desulfofundulus</taxon>
    </lineage>
</organism>
<dbReference type="GO" id="GO:0022857">
    <property type="term" value="F:transmembrane transporter activity"/>
    <property type="evidence" value="ECO:0007669"/>
    <property type="project" value="TreeGrafter"/>
</dbReference>
<evidence type="ECO:0000256" key="2">
    <source>
        <dbReference type="ARBA" id="ARBA00022448"/>
    </source>
</evidence>
<evidence type="ECO:0000313" key="12">
    <source>
        <dbReference type="Proteomes" id="UP000009229"/>
    </source>
</evidence>
<comment type="similarity">
    <text evidence="8">Belongs to the TRAP transporter small permease family.</text>
</comment>
<evidence type="ECO:0000256" key="1">
    <source>
        <dbReference type="ARBA" id="ARBA00004429"/>
    </source>
</evidence>
<keyword evidence="12" id="KW-1185">Reference proteome</keyword>
<evidence type="ECO:0000256" key="4">
    <source>
        <dbReference type="ARBA" id="ARBA00022519"/>
    </source>
</evidence>
<evidence type="ECO:0000256" key="8">
    <source>
        <dbReference type="ARBA" id="ARBA00038436"/>
    </source>
</evidence>
<keyword evidence="5 9" id="KW-0812">Transmembrane</keyword>
<keyword evidence="4" id="KW-0997">Cell inner membrane</keyword>
<dbReference type="GO" id="GO:0015740">
    <property type="term" value="P:C4-dicarboxylate transport"/>
    <property type="evidence" value="ECO:0007669"/>
    <property type="project" value="TreeGrafter"/>
</dbReference>
<feature type="transmembrane region" description="Helical" evidence="9">
    <location>
        <begin position="38"/>
        <end position="61"/>
    </location>
</feature>
<evidence type="ECO:0000256" key="6">
    <source>
        <dbReference type="ARBA" id="ARBA00022989"/>
    </source>
</evidence>
<dbReference type="Pfam" id="PF04290">
    <property type="entry name" value="DctQ"/>
    <property type="match status" value="1"/>
</dbReference>
<keyword evidence="2" id="KW-0813">Transport</keyword>
<feature type="transmembrane region" description="Helical" evidence="9">
    <location>
        <begin position="73"/>
        <end position="91"/>
    </location>
</feature>
<accession>A0AAU8PQM4</accession>
<dbReference type="InterPro" id="IPR007387">
    <property type="entry name" value="TRAP_DctQ"/>
</dbReference>
<comment type="subcellular location">
    <subcellularLocation>
        <location evidence="1">Cell inner membrane</location>
        <topology evidence="1">Multi-pass membrane protein</topology>
    </subcellularLocation>
</comment>
<dbReference type="EMBL" id="CP002770">
    <property type="protein sequence ID" value="AEG13811.1"/>
    <property type="molecule type" value="Genomic_DNA"/>
</dbReference>
<gene>
    <name evidence="11" type="ordered locus">Desku_0167</name>
</gene>
<keyword evidence="6 9" id="KW-1133">Transmembrane helix</keyword>
<feature type="domain" description="Tripartite ATP-independent periplasmic transporters DctQ component" evidence="10">
    <location>
        <begin position="47"/>
        <end position="175"/>
    </location>
</feature>
<dbReference type="Proteomes" id="UP000009229">
    <property type="component" value="Chromosome"/>
</dbReference>
<dbReference type="PANTHER" id="PTHR35011:SF11">
    <property type="entry name" value="TRAP TRANSPORTER SMALL PERMEASE PROTEIN"/>
    <property type="match status" value="1"/>
</dbReference>
<feature type="transmembrane region" description="Helical" evidence="9">
    <location>
        <begin position="112"/>
        <end position="138"/>
    </location>
</feature>
<evidence type="ECO:0000259" key="10">
    <source>
        <dbReference type="Pfam" id="PF04290"/>
    </source>
</evidence>
<dbReference type="AlphaFoldDB" id="A0AAU8PQM4"/>
<dbReference type="InterPro" id="IPR055348">
    <property type="entry name" value="DctQ"/>
</dbReference>
<keyword evidence="3" id="KW-1003">Cell membrane</keyword>
<evidence type="ECO:0000256" key="3">
    <source>
        <dbReference type="ARBA" id="ARBA00022475"/>
    </source>
</evidence>
<dbReference type="RefSeq" id="WP_013821326.1">
    <property type="nucleotide sequence ID" value="NC_015573.1"/>
</dbReference>
<evidence type="ECO:0000256" key="5">
    <source>
        <dbReference type="ARBA" id="ARBA00022692"/>
    </source>
</evidence>
<feature type="transmembrane region" description="Helical" evidence="9">
    <location>
        <begin position="150"/>
        <end position="172"/>
    </location>
</feature>
<evidence type="ECO:0000313" key="11">
    <source>
        <dbReference type="EMBL" id="AEG13811.1"/>
    </source>
</evidence>
<reference evidence="12" key="1">
    <citation type="submission" date="2011-05" db="EMBL/GenBank/DDBJ databases">
        <title>Complete sequence of Desulfotomaculum kuznetsovii DSM 6115.</title>
        <authorList>
            <person name="Lucas S."/>
            <person name="Han J."/>
            <person name="Lapidus A."/>
            <person name="Cheng J.-F."/>
            <person name="Goodwin L."/>
            <person name="Pitluck S."/>
            <person name="Peters L."/>
            <person name="Mikhailova N."/>
            <person name="Lu M."/>
            <person name="Saunders E."/>
            <person name="Han C."/>
            <person name="Tapia R."/>
            <person name="Land M."/>
            <person name="Hauser L."/>
            <person name="Kyrpides N."/>
            <person name="Ivanova N."/>
            <person name="Pagani I."/>
            <person name="Nazina T."/>
            <person name="Ivanova A."/>
            <person name="Parshina S."/>
            <person name="Kuever J."/>
            <person name="Muyzer G."/>
            <person name="Plugge C."/>
            <person name="Stams A."/>
            <person name="Woyke T."/>
        </authorList>
    </citation>
    <scope>NUCLEOTIDE SEQUENCE [LARGE SCALE GENOMIC DNA]</scope>
    <source>
        <strain evidence="12">DSM 6115 / VKM B-1805 / 17</strain>
    </source>
</reference>
<dbReference type="KEGG" id="dku:Desku_0167"/>
<name>A0AAU8PQM4_DESK7</name>
<proteinExistence type="inferred from homology"/>
<evidence type="ECO:0000256" key="7">
    <source>
        <dbReference type="ARBA" id="ARBA00023136"/>
    </source>
</evidence>